<evidence type="ECO:0000256" key="4">
    <source>
        <dbReference type="ARBA" id="ARBA00019595"/>
    </source>
</evidence>
<feature type="site" description="Participates in a stacking interaction with the thymidine ring of dTDP-4-oxo-6-deoxyglucose" evidence="6">
    <location>
        <position position="145"/>
    </location>
</feature>
<keyword evidence="7 8" id="KW-0413">Isomerase</keyword>
<dbReference type="Proteomes" id="UP000594800">
    <property type="component" value="Chromosome"/>
</dbReference>
<dbReference type="UniPathway" id="UPA00124"/>
<dbReference type="CDD" id="cd00438">
    <property type="entry name" value="cupin_RmlC"/>
    <property type="match status" value="1"/>
</dbReference>
<sequence length="193" mass="20989">MSNDPAIQPVGSFGEGGPLLLRPTRHGDARGWFVERFSDARFRAEVFDTVFAQDNRSFSARIGTVRGLHFQRSPFAQGKLIDIAAGAIFDAMVDLREGSPTYGHSAHVTIDAASGAQVWVPAGFAHGFCTLQPDTIVDYKVTARYAPETEGGLRWDDPALSIPWPDCADPETLTEKDRRWPGLADVAPMTATA</sequence>
<evidence type="ECO:0000256" key="5">
    <source>
        <dbReference type="PIRSR" id="PIRSR600888-1"/>
    </source>
</evidence>
<evidence type="ECO:0000256" key="2">
    <source>
        <dbReference type="ARBA" id="ARBA00001997"/>
    </source>
</evidence>
<dbReference type="RefSeq" id="WP_196105209.1">
    <property type="nucleotide sequence ID" value="NZ_CP064942.1"/>
</dbReference>
<proteinExistence type="inferred from homology"/>
<dbReference type="PANTHER" id="PTHR21047:SF2">
    <property type="entry name" value="THYMIDINE DIPHOSPHO-4-KETO-RHAMNOSE 3,5-EPIMERASE"/>
    <property type="match status" value="1"/>
</dbReference>
<comment type="subunit">
    <text evidence="7">Homodimer.</text>
</comment>
<reference evidence="8 9" key="1">
    <citation type="submission" date="2020-11" db="EMBL/GenBank/DDBJ databases">
        <title>Description of Pontivivens ytuae sp. nov. isolated from deep sea sediment of Mariana Trench.</title>
        <authorList>
            <person name="Wang Z."/>
            <person name="Sun Q.-L."/>
            <person name="Xu X.-D."/>
            <person name="Tang Y.-Z."/>
            <person name="Zhang J."/>
        </authorList>
    </citation>
    <scope>NUCLEOTIDE SEQUENCE [LARGE SCALE GENOMIC DNA]</scope>
    <source>
        <strain evidence="8 9">MT2928</strain>
    </source>
</reference>
<dbReference type="AlphaFoldDB" id="A0A7S9LVB1"/>
<organism evidence="8 9">
    <name type="scientific">Pontivivens ytuae</name>
    <dbReference type="NCBI Taxonomy" id="2789856"/>
    <lineage>
        <taxon>Bacteria</taxon>
        <taxon>Pseudomonadati</taxon>
        <taxon>Pseudomonadota</taxon>
        <taxon>Alphaproteobacteria</taxon>
        <taxon>Rhodobacterales</taxon>
        <taxon>Paracoccaceae</taxon>
        <taxon>Pontivivens</taxon>
    </lineage>
</organism>
<comment type="pathway">
    <text evidence="7">Carbohydrate biosynthesis; dTDP-L-rhamnose biosynthesis.</text>
</comment>
<evidence type="ECO:0000256" key="7">
    <source>
        <dbReference type="RuleBase" id="RU364069"/>
    </source>
</evidence>
<evidence type="ECO:0000256" key="1">
    <source>
        <dbReference type="ARBA" id="ARBA00001298"/>
    </source>
</evidence>
<dbReference type="EC" id="5.1.3.13" evidence="3 7"/>
<feature type="active site" description="Proton donor" evidence="5">
    <location>
        <position position="139"/>
    </location>
</feature>
<dbReference type="PANTHER" id="PTHR21047">
    <property type="entry name" value="DTDP-6-DEOXY-D-GLUCOSE-3,5 EPIMERASE"/>
    <property type="match status" value="1"/>
</dbReference>
<dbReference type="InterPro" id="IPR000888">
    <property type="entry name" value="RmlC-like"/>
</dbReference>
<dbReference type="GO" id="GO:0008830">
    <property type="term" value="F:dTDP-4-dehydrorhamnose 3,5-epimerase activity"/>
    <property type="evidence" value="ECO:0007669"/>
    <property type="project" value="UniProtKB-UniRule"/>
</dbReference>
<gene>
    <name evidence="8" type="primary">rfbC</name>
    <name evidence="8" type="ORF">I0K15_09560</name>
</gene>
<evidence type="ECO:0000256" key="6">
    <source>
        <dbReference type="PIRSR" id="PIRSR600888-3"/>
    </source>
</evidence>
<dbReference type="SUPFAM" id="SSF51182">
    <property type="entry name" value="RmlC-like cupins"/>
    <property type="match status" value="1"/>
</dbReference>
<name>A0A7S9LVB1_9RHOB</name>
<dbReference type="Pfam" id="PF00908">
    <property type="entry name" value="dTDP_sugar_isom"/>
    <property type="match status" value="1"/>
</dbReference>
<dbReference type="NCBIfam" id="TIGR01221">
    <property type="entry name" value="rmlC"/>
    <property type="match status" value="1"/>
</dbReference>
<evidence type="ECO:0000256" key="3">
    <source>
        <dbReference type="ARBA" id="ARBA00012098"/>
    </source>
</evidence>
<dbReference type="InterPro" id="IPR011051">
    <property type="entry name" value="RmlC_Cupin_sf"/>
</dbReference>
<comment type="catalytic activity">
    <reaction evidence="1 7">
        <text>dTDP-4-dehydro-6-deoxy-alpha-D-glucose = dTDP-4-dehydro-beta-L-rhamnose</text>
        <dbReference type="Rhea" id="RHEA:16969"/>
        <dbReference type="ChEBI" id="CHEBI:57649"/>
        <dbReference type="ChEBI" id="CHEBI:62830"/>
        <dbReference type="EC" id="5.1.3.13"/>
    </reaction>
</comment>
<dbReference type="KEGG" id="poz:I0K15_09560"/>
<keyword evidence="9" id="KW-1185">Reference proteome</keyword>
<dbReference type="GO" id="GO:0000271">
    <property type="term" value="P:polysaccharide biosynthetic process"/>
    <property type="evidence" value="ECO:0007669"/>
    <property type="project" value="TreeGrafter"/>
</dbReference>
<comment type="similarity">
    <text evidence="7">Belongs to the dTDP-4-dehydrorhamnose 3,5-epimerase family.</text>
</comment>
<accession>A0A7S9LVB1</accession>
<protein>
    <recommendedName>
        <fullName evidence="4 7">dTDP-4-dehydrorhamnose 3,5-epimerase</fullName>
        <ecNumber evidence="3 7">5.1.3.13</ecNumber>
    </recommendedName>
    <alternativeName>
        <fullName evidence="7">Thymidine diphospho-4-keto-rhamnose 3,5-epimerase</fullName>
    </alternativeName>
</protein>
<dbReference type="InterPro" id="IPR014710">
    <property type="entry name" value="RmlC-like_jellyroll"/>
</dbReference>
<evidence type="ECO:0000313" key="9">
    <source>
        <dbReference type="Proteomes" id="UP000594800"/>
    </source>
</evidence>
<dbReference type="EMBL" id="CP064942">
    <property type="protein sequence ID" value="QPH55947.1"/>
    <property type="molecule type" value="Genomic_DNA"/>
</dbReference>
<dbReference type="GO" id="GO:0005829">
    <property type="term" value="C:cytosol"/>
    <property type="evidence" value="ECO:0007669"/>
    <property type="project" value="TreeGrafter"/>
</dbReference>
<dbReference type="GO" id="GO:0019305">
    <property type="term" value="P:dTDP-rhamnose biosynthetic process"/>
    <property type="evidence" value="ECO:0007669"/>
    <property type="project" value="UniProtKB-UniRule"/>
</dbReference>
<evidence type="ECO:0000313" key="8">
    <source>
        <dbReference type="EMBL" id="QPH55947.1"/>
    </source>
</evidence>
<comment type="function">
    <text evidence="2 7">Catalyzes the epimerization of the C3' and C5'positions of dTDP-6-deoxy-D-xylo-4-hexulose, forming dTDP-6-deoxy-L-lyxo-4-hexulose.</text>
</comment>
<dbReference type="Gene3D" id="2.60.120.10">
    <property type="entry name" value="Jelly Rolls"/>
    <property type="match status" value="1"/>
</dbReference>
<feature type="active site" description="Proton acceptor" evidence="5">
    <location>
        <position position="69"/>
    </location>
</feature>